<dbReference type="NCBIfam" id="TIGR02504">
    <property type="entry name" value="NrdJ_Z"/>
    <property type="match status" value="1"/>
</dbReference>
<evidence type="ECO:0000256" key="10">
    <source>
        <dbReference type="ARBA" id="ARBA00047754"/>
    </source>
</evidence>
<keyword evidence="5 11" id="KW-0547">Nucleotide-binding</keyword>
<dbReference type="Pfam" id="PF00317">
    <property type="entry name" value="Ribonuc_red_lgN"/>
    <property type="match status" value="1"/>
</dbReference>
<keyword evidence="8" id="KW-1015">Disulfide bond</keyword>
<dbReference type="InterPro" id="IPR000788">
    <property type="entry name" value="RNR_lg_C"/>
</dbReference>
<keyword evidence="6 11" id="KW-0560">Oxidoreductase</keyword>
<feature type="domain" description="Ribonucleotide reductase large subunit N-terminal" evidence="12">
    <location>
        <begin position="30"/>
        <end position="95"/>
    </location>
</feature>
<dbReference type="InterPro" id="IPR050862">
    <property type="entry name" value="RdRp_reductase_class-2"/>
</dbReference>
<evidence type="ECO:0000256" key="8">
    <source>
        <dbReference type="ARBA" id="ARBA00023157"/>
    </source>
</evidence>
<evidence type="ECO:0000259" key="12">
    <source>
        <dbReference type="Pfam" id="PF00317"/>
    </source>
</evidence>
<dbReference type="CDD" id="cd02888">
    <property type="entry name" value="RNR_II_dimer"/>
    <property type="match status" value="1"/>
</dbReference>
<keyword evidence="9 11" id="KW-0170">Cobalt</keyword>
<feature type="domain" description="Ribonucleotide reductase large subunit C-terminal" evidence="13">
    <location>
        <begin position="112"/>
        <end position="644"/>
    </location>
</feature>
<keyword evidence="4 11" id="KW-0237">DNA synthesis</keyword>
<accession>A0A2U0I5D5</accession>
<dbReference type="PANTHER" id="PTHR43371:SF1">
    <property type="entry name" value="RIBONUCLEOSIDE-DIPHOSPHATE REDUCTASE"/>
    <property type="match status" value="1"/>
</dbReference>
<evidence type="ECO:0000256" key="4">
    <source>
        <dbReference type="ARBA" id="ARBA00022634"/>
    </source>
</evidence>
<comment type="cofactor">
    <cofactor evidence="1 11">
        <name>adenosylcob(III)alamin</name>
        <dbReference type="ChEBI" id="CHEBI:18408"/>
    </cofactor>
</comment>
<evidence type="ECO:0000259" key="13">
    <source>
        <dbReference type="Pfam" id="PF02867"/>
    </source>
</evidence>
<keyword evidence="7" id="KW-0215">Deoxyribonucleotide synthesis</keyword>
<dbReference type="OrthoDB" id="9762933at2"/>
<comment type="caution">
    <text evidence="14">The sequence shown here is derived from an EMBL/GenBank/DDBJ whole genome shotgun (WGS) entry which is preliminary data.</text>
</comment>
<dbReference type="Proteomes" id="UP000245962">
    <property type="component" value="Unassembled WGS sequence"/>
</dbReference>
<sequence>MHVKAPSTTPPKTYTQDEAFNASLEYFKGDDLAARVWVNKYALKDSDGNIYEKTPNDMHRRIAKEIARIEKRYPNPMNEDEVFDLIKDFKYIVPQGSPMAGIGNKYQVGSLSNCFVIGNPGNSDSYGGIMKIDQEQVQLMKRRGGVGHDLSHIRPKGSPVKNSALTSTGIVPFMERYSNSTREVAQDGRRGALMLSVSINHPDSENFIDAKMEQGKVTGANVSVRIDDSFMKAVKEGSNYTQKYPIFSENPKYSKTIEANKLWKKIVHNAWKSAEPGILFWDTIINESVPDCYADLGYQTVSTNPCGEIPLCPYDSCRLLAINLFSYVDKPFTDKAKFNFKLFKKHIAAAQRIMDDIIDLELEKVDAILAKIDADPEGDEVKAVERNLWLNIQKKAEEGRRTGIGITAEGDMLAALGIKYGSKKGVDFSVKIHKTIALEAYRASVYAAKERGAFGIFDSEREKDNPFILRLKEADEKLYYDMLEYGRRNIALLTIAPTGTTSLMTQTTSGIEPVFLPVYKRRRKVNPGDKDARVDFVDEVGDSWEEYVVFHHRFKEWMEVNGHETNKNYSQEELNELVAQSPYHQATSNDVDWLSKVRMQGAVQKWVDHSISVTINLPNDVDEELVGKLYLEAWQAGCKGVTVYRDGSRSGVLISNDEKKEESNESLISFPTKRPEVLEADVVRFQNNKEKWIAFIGLIDDKPYEIFTGLADDEDGILIPRWATKGLIIKNRNEDGVSRYDFQYQNKRGYKTTIEGLSHKFDPEYWNYAKLISSTLRHGMPIEKAVELINSLQLDSESINTWKNGVARALKRYVADGTLARKQKCDNCNSSQLIYQEGCLTCKDCGSSKCG</sequence>
<dbReference type="PRINTS" id="PR01183">
    <property type="entry name" value="RIBORDTASEM1"/>
</dbReference>
<proteinExistence type="inferred from homology"/>
<dbReference type="EC" id="1.17.4.1" evidence="11"/>
<comment type="similarity">
    <text evidence="2 11">Belongs to the ribonucleoside diphosphate reductase class-2 family.</text>
</comment>
<organism evidence="14 15">
    <name type="scientific">Marixanthomonas spongiae</name>
    <dbReference type="NCBI Taxonomy" id="2174845"/>
    <lineage>
        <taxon>Bacteria</taxon>
        <taxon>Pseudomonadati</taxon>
        <taxon>Bacteroidota</taxon>
        <taxon>Flavobacteriia</taxon>
        <taxon>Flavobacteriales</taxon>
        <taxon>Flavobacteriaceae</taxon>
        <taxon>Marixanthomonas</taxon>
    </lineage>
</organism>
<reference evidence="14 15" key="1">
    <citation type="submission" date="2018-04" db="EMBL/GenBank/DDBJ databases">
        <title>Marixanthomonas spongiae HN-E44 sp. nov., isolated from a marine sponge.</title>
        <authorList>
            <person name="Luo L."/>
            <person name="Zhuang L."/>
        </authorList>
    </citation>
    <scope>NUCLEOTIDE SEQUENCE [LARGE SCALE GENOMIC DNA]</scope>
    <source>
        <strain evidence="14 15">HN-E44</strain>
    </source>
</reference>
<dbReference type="Gene3D" id="3.20.70.20">
    <property type="match status" value="1"/>
</dbReference>
<comment type="function">
    <text evidence="11">Catalyzes the reduction of ribonucleotides to deoxyribonucleotides. May function to provide a pool of deoxyribonucleotide precursors for DNA repair during oxygen limitation and/or for immediate growth after restoration of oxygen.</text>
</comment>
<keyword evidence="3 11" id="KW-0846">Cobalamin</keyword>
<dbReference type="InterPro" id="IPR013344">
    <property type="entry name" value="RNR_NrdJ/NrdZ"/>
</dbReference>
<evidence type="ECO:0000256" key="9">
    <source>
        <dbReference type="ARBA" id="ARBA00023285"/>
    </source>
</evidence>
<gene>
    <name evidence="14" type="ORF">DDV96_02820</name>
</gene>
<evidence type="ECO:0000256" key="11">
    <source>
        <dbReference type="RuleBase" id="RU364064"/>
    </source>
</evidence>
<dbReference type="RefSeq" id="WP_116693238.1">
    <property type="nucleotide sequence ID" value="NZ_QEHR01000002.1"/>
</dbReference>
<evidence type="ECO:0000256" key="1">
    <source>
        <dbReference type="ARBA" id="ARBA00001922"/>
    </source>
</evidence>
<evidence type="ECO:0000256" key="5">
    <source>
        <dbReference type="ARBA" id="ARBA00022741"/>
    </source>
</evidence>
<name>A0A2U0I5D5_9FLAO</name>
<protein>
    <recommendedName>
        <fullName evidence="11">Vitamin B12-dependent ribonucleotide reductase</fullName>
        <ecNumber evidence="11">1.17.4.1</ecNumber>
    </recommendedName>
</protein>
<evidence type="ECO:0000313" key="15">
    <source>
        <dbReference type="Proteomes" id="UP000245962"/>
    </source>
</evidence>
<dbReference type="EMBL" id="QEHR01000002">
    <property type="protein sequence ID" value="PVW16220.1"/>
    <property type="molecule type" value="Genomic_DNA"/>
</dbReference>
<dbReference type="GO" id="GO:0071897">
    <property type="term" value="P:DNA biosynthetic process"/>
    <property type="evidence" value="ECO:0007669"/>
    <property type="project" value="UniProtKB-KW"/>
</dbReference>
<keyword evidence="15" id="KW-1185">Reference proteome</keyword>
<evidence type="ECO:0000256" key="7">
    <source>
        <dbReference type="ARBA" id="ARBA00023116"/>
    </source>
</evidence>
<dbReference type="SUPFAM" id="SSF51998">
    <property type="entry name" value="PFL-like glycyl radical enzymes"/>
    <property type="match status" value="1"/>
</dbReference>
<evidence type="ECO:0000256" key="3">
    <source>
        <dbReference type="ARBA" id="ARBA00022628"/>
    </source>
</evidence>
<dbReference type="PANTHER" id="PTHR43371">
    <property type="entry name" value="VITAMIN B12-DEPENDENT RIBONUCLEOTIDE REDUCTASE"/>
    <property type="match status" value="1"/>
</dbReference>
<dbReference type="Pfam" id="PF02867">
    <property type="entry name" value="Ribonuc_red_lgC"/>
    <property type="match status" value="1"/>
</dbReference>
<dbReference type="GO" id="GO:0009263">
    <property type="term" value="P:deoxyribonucleotide biosynthetic process"/>
    <property type="evidence" value="ECO:0007669"/>
    <property type="project" value="UniProtKB-KW"/>
</dbReference>
<comment type="catalytic activity">
    <reaction evidence="10 11">
        <text>a 2'-deoxyribonucleoside 5'-diphosphate + [thioredoxin]-disulfide + H2O = a ribonucleoside 5'-diphosphate + [thioredoxin]-dithiol</text>
        <dbReference type="Rhea" id="RHEA:23252"/>
        <dbReference type="Rhea" id="RHEA-COMP:10698"/>
        <dbReference type="Rhea" id="RHEA-COMP:10700"/>
        <dbReference type="ChEBI" id="CHEBI:15377"/>
        <dbReference type="ChEBI" id="CHEBI:29950"/>
        <dbReference type="ChEBI" id="CHEBI:50058"/>
        <dbReference type="ChEBI" id="CHEBI:57930"/>
        <dbReference type="ChEBI" id="CHEBI:73316"/>
        <dbReference type="EC" id="1.17.4.1"/>
    </reaction>
</comment>
<dbReference type="GO" id="GO:0031419">
    <property type="term" value="F:cobalamin binding"/>
    <property type="evidence" value="ECO:0007669"/>
    <property type="project" value="UniProtKB-KW"/>
</dbReference>
<dbReference type="GO" id="GO:0005524">
    <property type="term" value="F:ATP binding"/>
    <property type="evidence" value="ECO:0007669"/>
    <property type="project" value="InterPro"/>
</dbReference>
<dbReference type="GO" id="GO:0004748">
    <property type="term" value="F:ribonucleoside-diphosphate reductase activity, thioredoxin disulfide as acceptor"/>
    <property type="evidence" value="ECO:0007669"/>
    <property type="project" value="UniProtKB-EC"/>
</dbReference>
<evidence type="ECO:0000313" key="14">
    <source>
        <dbReference type="EMBL" id="PVW16220.1"/>
    </source>
</evidence>
<evidence type="ECO:0000256" key="6">
    <source>
        <dbReference type="ARBA" id="ARBA00023002"/>
    </source>
</evidence>
<dbReference type="AlphaFoldDB" id="A0A2U0I5D5"/>
<evidence type="ECO:0000256" key="2">
    <source>
        <dbReference type="ARBA" id="ARBA00007405"/>
    </source>
</evidence>
<dbReference type="InterPro" id="IPR013509">
    <property type="entry name" value="RNR_lsu_N"/>
</dbReference>